<accession>A0A381J657</accession>
<dbReference type="CDD" id="cd06174">
    <property type="entry name" value="MFS"/>
    <property type="match status" value="1"/>
</dbReference>
<dbReference type="PROSITE" id="PS50850">
    <property type="entry name" value="MFS"/>
    <property type="match status" value="1"/>
</dbReference>
<evidence type="ECO:0000313" key="8">
    <source>
        <dbReference type="EMBL" id="SUY45052.1"/>
    </source>
</evidence>
<evidence type="ECO:0000259" key="7">
    <source>
        <dbReference type="PROSITE" id="PS50850"/>
    </source>
</evidence>
<feature type="transmembrane region" description="Helical" evidence="6">
    <location>
        <begin position="100"/>
        <end position="126"/>
    </location>
</feature>
<dbReference type="PROSITE" id="PS00216">
    <property type="entry name" value="SUGAR_TRANSPORT_1"/>
    <property type="match status" value="1"/>
</dbReference>
<proteinExistence type="predicted"/>
<sequence length="402" mass="45132">MKSSKDRKISNKIGFYITNSLIASLIGTINLGICTTLFTLNGLTFLNISIIYTCILLSSLIFEYPSGIIADKFGRKKVYAFGLLCVAFQYFSYAKFTSIILLYLSACIGGIGGALISGSFQAWIIVEEKHNNIDGLKKGFALLTMLGAILSIICSFLLTFIKGDFNLIYTIMSAIILILSIFTFIVYKDNYGEKKHISDYNKDTFRDIKGNKRYYILIFIYSLSITYCSIFILFWQPKILSLGINSKKITAFYAVYLLGVFIINLITSKINITNKKLYIGICNIVLMLSFILMSLKSISIFTIGMFLFGLGFGSINPFFFAWISEIINEDNCASIISLISAAGTIISIIINVGVGYFMDIYGINVNVYFSVFIGVIFLISLIILKFCDNKKMPKNIRMNEEK</sequence>
<feature type="transmembrane region" description="Helical" evidence="6">
    <location>
        <begin position="78"/>
        <end position="94"/>
    </location>
</feature>
<evidence type="ECO:0000256" key="1">
    <source>
        <dbReference type="ARBA" id="ARBA00004651"/>
    </source>
</evidence>
<evidence type="ECO:0000256" key="2">
    <source>
        <dbReference type="ARBA" id="ARBA00022448"/>
    </source>
</evidence>
<dbReference type="PANTHER" id="PTHR23530:SF1">
    <property type="entry name" value="PERMEASE, MAJOR FACILITATOR SUPERFAMILY-RELATED"/>
    <property type="match status" value="1"/>
</dbReference>
<comment type="subcellular location">
    <subcellularLocation>
        <location evidence="1">Cell membrane</location>
        <topology evidence="1">Multi-pass membrane protein</topology>
    </subcellularLocation>
</comment>
<dbReference type="InterPro" id="IPR020846">
    <property type="entry name" value="MFS_dom"/>
</dbReference>
<dbReference type="GO" id="GO:0005886">
    <property type="term" value="C:plasma membrane"/>
    <property type="evidence" value="ECO:0007669"/>
    <property type="project" value="UniProtKB-SubCell"/>
</dbReference>
<name>A0A381J657_9CLOT</name>
<keyword evidence="2" id="KW-0813">Transport</keyword>
<protein>
    <submittedName>
        <fullName evidence="8">Major facilitator superfamily</fullName>
    </submittedName>
</protein>
<reference evidence="8 9" key="1">
    <citation type="submission" date="2018-06" db="EMBL/GenBank/DDBJ databases">
        <authorList>
            <consortium name="Pathogen Informatics"/>
            <person name="Doyle S."/>
        </authorList>
    </citation>
    <scope>NUCLEOTIDE SEQUENCE [LARGE SCALE GENOMIC DNA]</scope>
    <source>
        <strain evidence="8 9">NCTC9836</strain>
    </source>
</reference>
<dbReference type="Proteomes" id="UP000254664">
    <property type="component" value="Unassembled WGS sequence"/>
</dbReference>
<dbReference type="Gene3D" id="1.20.1250.20">
    <property type="entry name" value="MFS general substrate transporter like domains"/>
    <property type="match status" value="1"/>
</dbReference>
<feature type="transmembrane region" description="Helical" evidence="6">
    <location>
        <begin position="46"/>
        <end position="66"/>
    </location>
</feature>
<evidence type="ECO:0000256" key="5">
    <source>
        <dbReference type="ARBA" id="ARBA00023136"/>
    </source>
</evidence>
<keyword evidence="5 6" id="KW-0472">Membrane</keyword>
<keyword evidence="9" id="KW-1185">Reference proteome</keyword>
<dbReference type="InterPro" id="IPR036259">
    <property type="entry name" value="MFS_trans_sf"/>
</dbReference>
<dbReference type="AlphaFoldDB" id="A0A381J657"/>
<dbReference type="OrthoDB" id="9803985at2"/>
<dbReference type="EMBL" id="UFWZ01000001">
    <property type="protein sequence ID" value="SUY45052.1"/>
    <property type="molecule type" value="Genomic_DNA"/>
</dbReference>
<gene>
    <name evidence="8" type="ORF">NCTC9836_00130</name>
</gene>
<feature type="transmembrane region" description="Helical" evidence="6">
    <location>
        <begin position="335"/>
        <end position="356"/>
    </location>
</feature>
<dbReference type="RefSeq" id="WP_115640015.1">
    <property type="nucleotide sequence ID" value="NZ_UFWZ01000001.1"/>
</dbReference>
<dbReference type="InterPro" id="IPR011701">
    <property type="entry name" value="MFS"/>
</dbReference>
<keyword evidence="3 6" id="KW-0812">Transmembrane</keyword>
<evidence type="ECO:0000313" key="9">
    <source>
        <dbReference type="Proteomes" id="UP000254664"/>
    </source>
</evidence>
<dbReference type="SUPFAM" id="SSF103473">
    <property type="entry name" value="MFS general substrate transporter"/>
    <property type="match status" value="1"/>
</dbReference>
<dbReference type="PANTHER" id="PTHR23530">
    <property type="entry name" value="TRANSPORT PROTEIN-RELATED"/>
    <property type="match status" value="1"/>
</dbReference>
<feature type="transmembrane region" description="Helical" evidence="6">
    <location>
        <begin position="21"/>
        <end position="40"/>
    </location>
</feature>
<dbReference type="Pfam" id="PF07690">
    <property type="entry name" value="MFS_1"/>
    <property type="match status" value="1"/>
</dbReference>
<keyword evidence="4 6" id="KW-1133">Transmembrane helix</keyword>
<dbReference type="InterPro" id="IPR053160">
    <property type="entry name" value="MFS_DHA3_Transporter"/>
</dbReference>
<feature type="transmembrane region" description="Helical" evidence="6">
    <location>
        <begin position="138"/>
        <end position="161"/>
    </location>
</feature>
<evidence type="ECO:0000256" key="6">
    <source>
        <dbReference type="SAM" id="Phobius"/>
    </source>
</evidence>
<evidence type="ECO:0000256" key="4">
    <source>
        <dbReference type="ARBA" id="ARBA00022989"/>
    </source>
</evidence>
<feature type="domain" description="Major facilitator superfamily (MFS) profile" evidence="7">
    <location>
        <begin position="1"/>
        <end position="391"/>
    </location>
</feature>
<organism evidence="8 9">
    <name type="scientific">Clostridium putrefaciens</name>
    <dbReference type="NCBI Taxonomy" id="99675"/>
    <lineage>
        <taxon>Bacteria</taxon>
        <taxon>Bacillati</taxon>
        <taxon>Bacillota</taxon>
        <taxon>Clostridia</taxon>
        <taxon>Eubacteriales</taxon>
        <taxon>Clostridiaceae</taxon>
        <taxon>Clostridium</taxon>
    </lineage>
</organism>
<dbReference type="GO" id="GO:0022857">
    <property type="term" value="F:transmembrane transporter activity"/>
    <property type="evidence" value="ECO:0007669"/>
    <property type="project" value="InterPro"/>
</dbReference>
<dbReference type="InterPro" id="IPR005829">
    <property type="entry name" value="Sugar_transporter_CS"/>
</dbReference>
<feature type="transmembrane region" description="Helical" evidence="6">
    <location>
        <begin position="278"/>
        <end position="295"/>
    </location>
</feature>
<evidence type="ECO:0000256" key="3">
    <source>
        <dbReference type="ARBA" id="ARBA00022692"/>
    </source>
</evidence>
<feature type="transmembrane region" description="Helical" evidence="6">
    <location>
        <begin position="301"/>
        <end position="323"/>
    </location>
</feature>
<feature type="transmembrane region" description="Helical" evidence="6">
    <location>
        <begin position="368"/>
        <end position="387"/>
    </location>
</feature>
<feature type="transmembrane region" description="Helical" evidence="6">
    <location>
        <begin position="214"/>
        <end position="237"/>
    </location>
</feature>
<feature type="transmembrane region" description="Helical" evidence="6">
    <location>
        <begin position="167"/>
        <end position="187"/>
    </location>
</feature>
<feature type="transmembrane region" description="Helical" evidence="6">
    <location>
        <begin position="249"/>
        <end position="266"/>
    </location>
</feature>